<evidence type="ECO:0000313" key="1">
    <source>
        <dbReference type="EMBL" id="QQV92106.1"/>
    </source>
</evidence>
<dbReference type="EMBL" id="MW394391">
    <property type="protein sequence ID" value="QQV92106.1"/>
    <property type="molecule type" value="Genomic_DNA"/>
</dbReference>
<gene>
    <name evidence="1" type="ORF">vBKpMFBKp24_324</name>
</gene>
<name>A0A7U0GBG5_9CAUD</name>
<sequence length="242" mass="28212">MSPYERLQSFISKQQEHAVNELEVDTHHRTLYHISPNPNIPVFIPREIQRTMNGEDESVKRVCTGITIIDCLRGYGVALRDFMDSKAHCAGKDEWLGGYTIYALSVEGSLRPTKVICPMAEWSEERWLVNVDTEDQRYPSRVVGKCFIDELRVIKDDYSKAIETRILIQVDSPSVKFSPFFDLKRGFYRMIIPALEKYKEEPFDQSQVEMFPLSESEFNQAKERKAGLLSYEFMNHSNIVRW</sequence>
<keyword evidence="2" id="KW-1185">Reference proteome</keyword>
<evidence type="ECO:0000313" key="2">
    <source>
        <dbReference type="Proteomes" id="UP000596381"/>
    </source>
</evidence>
<protein>
    <submittedName>
        <fullName evidence="1">Uncharacterized protein</fullName>
    </submittedName>
</protein>
<reference evidence="1 2" key="1">
    <citation type="submission" date="2020-12" db="EMBL/GenBank/DDBJ databases">
        <title>Genomic characterization of four novel bacteriophages infecting Klebsiella pneumoniae.</title>
        <authorList>
            <person name="Estrada Bonilla B."/>
            <person name="Costa A.R."/>
            <person name="van Rossum T."/>
            <person name="Hagedoorn S."/>
            <person name="Wallinga H."/>
            <person name="Xiao M."/>
            <person name="Song W."/>
            <person name="Haas P.-J."/>
            <person name="Nobrega F.L."/>
            <person name="Brouns S.J.J."/>
        </authorList>
    </citation>
    <scope>NUCLEOTIDE SEQUENCE [LARGE SCALE GENOMIC DNA]</scope>
</reference>
<proteinExistence type="predicted"/>
<organism evidence="1 2">
    <name type="scientific">Klebsiella phage vB_KpM_FBKp24</name>
    <dbReference type="NCBI Taxonomy" id="2801834"/>
    <lineage>
        <taxon>Viruses</taxon>
        <taxon>Duplodnaviria</taxon>
        <taxon>Heunggongvirae</taxon>
        <taxon>Uroviricota</taxon>
        <taxon>Caudoviricetes</taxon>
        <taxon>Chimalliviridae</taxon>
        <taxon>Maaswegvirus</taxon>
        <taxon>Maaswegvirus Kp24</taxon>
    </lineage>
</organism>
<dbReference type="Proteomes" id="UP000596381">
    <property type="component" value="Segment"/>
</dbReference>
<accession>A0A7U0GBG5</accession>